<accession>E1ZDZ4</accession>
<dbReference type="GeneID" id="17355224"/>
<dbReference type="KEGG" id="cvr:CHLNCDRAFT_145231"/>
<dbReference type="GO" id="GO:0042254">
    <property type="term" value="P:ribosome biogenesis"/>
    <property type="evidence" value="ECO:0007669"/>
    <property type="project" value="TreeGrafter"/>
</dbReference>
<feature type="region of interest" description="Disordered" evidence="1">
    <location>
        <begin position="342"/>
        <end position="368"/>
    </location>
</feature>
<dbReference type="RefSeq" id="XP_005847882.1">
    <property type="nucleotide sequence ID" value="XM_005847820.1"/>
</dbReference>
<name>E1ZDZ4_CHLVA</name>
<feature type="region of interest" description="Disordered" evidence="1">
    <location>
        <begin position="1800"/>
        <end position="1824"/>
    </location>
</feature>
<dbReference type="EMBL" id="GL433843">
    <property type="protein sequence ID" value="EFN55780.1"/>
    <property type="molecule type" value="Genomic_DNA"/>
</dbReference>
<feature type="compositionally biased region" description="Low complexity" evidence="1">
    <location>
        <begin position="1803"/>
        <end position="1824"/>
    </location>
</feature>
<evidence type="ECO:0000313" key="2">
    <source>
        <dbReference type="EMBL" id="EFN55780.1"/>
    </source>
</evidence>
<feature type="region of interest" description="Disordered" evidence="1">
    <location>
        <begin position="1472"/>
        <end position="1501"/>
    </location>
</feature>
<evidence type="ECO:0000256" key="1">
    <source>
        <dbReference type="SAM" id="MobiDB-lite"/>
    </source>
</evidence>
<gene>
    <name evidence="2" type="ORF">CHLNCDRAFT_145231</name>
</gene>
<dbReference type="Proteomes" id="UP000008141">
    <property type="component" value="Unassembled WGS sequence"/>
</dbReference>
<dbReference type="PANTHER" id="PTHR15682">
    <property type="entry name" value="UNHEALTHY RIBOSOME BIOGENESIS PROTEIN 2 HOMOLOG"/>
    <property type="match status" value="1"/>
</dbReference>
<dbReference type="GO" id="GO:0005730">
    <property type="term" value="C:nucleolus"/>
    <property type="evidence" value="ECO:0007669"/>
    <property type="project" value="TreeGrafter"/>
</dbReference>
<dbReference type="InParanoid" id="E1ZDZ4"/>
<proteinExistence type="predicted"/>
<sequence>MALAATFRLLYSSDASLQRKVEAAEELVTTLLDGSQAEATAATEADVAALPPLVRAHYLRSLLDWSCAALTKKAGAPPASGDGGGKPAKKRKQQQAQQADGSHAAAELRPRCWAVLTAVLGSSSTAASQPLPAALLPAATTAMQGLQEGAQSGQQGTQLLAQLAALLGLLHGKFAGGFRPSIEHAAAAVEAALTGHAAAAAGEGQQQAWEPVAVAAVRLLLAAAAGHPNQRKVWDAAVPRLLPLLAQAAFPALTSSSTGSGELPACCRQLLGMLLFHHQHVAALAEAAAAEMAAAVAEASATGKDAGQPDSGEAALSHQQQRQGGSYAVQLFVTMQAAITSQAGHRNQPQQQHTEEAGGQEGGIGASTISTSRPLAAASVGGGISVSGDFHFWLALLRTLMPHVQQLAEEQAAASSQLADAVSGVALLAACLRQHQLYRPTQDPAAHQRLLLQQLADTALLLAQQQQQQQHDRGAEVVPATLGVLRGILAVEHRVIQQQLPLLWPLLLWSPDTAPTGSRPYGGCGSQAHVAVDVACSLVSAFAELRQLGVLLRSLMAALQQQPGGVAPRGPATAVLHSGRFRAALAAAVQGVPSGQVPRLVQLAAEAVQQLAGSGGAQAGHVAAADLCCCCLDSLHIDLTTAGAAATAAQVLVAALARPLLPLLQASGGSGSSKGKEKTQGELLPALLQLYRRALAVHAHCAALHPELADMLEAADTSSSLGTALLQAAEQRLAVLHTRHQYLTHTCPVTLLPSAQEQADQPANGQAQPQAQQQQEEERERVVSELQQLATCIAAAASKDAAGGSNNSSSSCAAMQVAVRVLPLVQEWTAFVVPGKPQQEGEEMGSKQKKRKKSGQESTALEGGGGGGQLAALLQQLERVAGGKEPKAKAWAAAVEDSCSSIAGLAAGNGNVGAGGQGKKRKQSAVEDGSSGAAAAGDGLLAVQRQVTLLAELPLRHLPAEAAARMAAVATSSVLCCWQGSLALVQAGSAGDQEHGVAASCALSASTACLALLAPLVEGSRGGSHLSHQLELLPEVLQAALVAAGSVASMAASSTGSSAAQVLHQSQTAAEHSGRVMQAVCSGRLAAGSSSALQLNVQQLSQQLLSQEPQQHQQWAASVLAQACLATCYAAACRGEDGVSGSRAGEDLLCPSSSSSHLQLDAGGAALVGGVAAQLDTAIAAALPPAAAAVAAAASTDSWQPALLAASLYRSAALLLRLRCCDHPAAEALEKHQAGGDSTSSSCVSMLAASLHAAAGLLTQQRLSAAGAGLLEPALLEYVAAACCLAGRMRPAASNSHYASLLALLLHLLAAQQPEGAADPGGIPPTRHIIPFAAAFPAAAAAALAAHSIADVGGSSTTVRPLLLEALRELVAGSSSQQLLLPLRFVEAYLPAADSGMALPLCECLLALLEAGSGGNRQQRLLGQHSERMVALLTGFIDAAAYGSSLPVWQQQEQRPVPSLPQLAAAILAAGEGGSSDGNAPAAAPATPPMHASGEPAPAAPSPRAAEVAALCTALRALESLAARPKLFYLPASAASSMLSSVTAVWTAYAEQPPQQRQQELASRGAAAPLLPGFCFRLGTSGAAGLYSSSCHLLLAMLRHRQQAVRALLRFLVACELSAKLQQQLPGLSHAVGTAPVQAARRREHGWRVKCAELLAAVMAELAGLKEVGIGRYCPQLLADYLVLAAAPPSAKSAALLQFSSPAAALAGSGDAADSSSCTLPAAAAGVAEEDVLAGEPLPDDAAAALRQGAFALYGACSATEIQFLYASLGGAAAGGSGQRGGAGAAASWRAALSALKGEYERSGSPSWRQQQQQQQPHGPAAAGQRYTTLVRCSVVPPVNGAHHLPPPRTLPLVSTHGARCLTIGLAVEMAMESGAVIDRSEVQAAHRPFRTGGWVESSQATAMRSRDALGELAARLSEAASG</sequence>
<feature type="compositionally biased region" description="Low complexity" evidence="1">
    <location>
        <begin position="758"/>
        <end position="774"/>
    </location>
</feature>
<evidence type="ECO:0000313" key="3">
    <source>
        <dbReference type="Proteomes" id="UP000008141"/>
    </source>
</evidence>
<organism evidence="3">
    <name type="scientific">Chlorella variabilis</name>
    <name type="common">Green alga</name>
    <dbReference type="NCBI Taxonomy" id="554065"/>
    <lineage>
        <taxon>Eukaryota</taxon>
        <taxon>Viridiplantae</taxon>
        <taxon>Chlorophyta</taxon>
        <taxon>core chlorophytes</taxon>
        <taxon>Trebouxiophyceae</taxon>
        <taxon>Chlorellales</taxon>
        <taxon>Chlorellaceae</taxon>
        <taxon>Chlorella clade</taxon>
        <taxon>Chlorella</taxon>
    </lineage>
</organism>
<feature type="compositionally biased region" description="Polar residues" evidence="1">
    <location>
        <begin position="342"/>
        <end position="352"/>
    </location>
</feature>
<keyword evidence="3" id="KW-1185">Reference proteome</keyword>
<reference evidence="2 3" key="1">
    <citation type="journal article" date="2010" name="Plant Cell">
        <title>The Chlorella variabilis NC64A genome reveals adaptation to photosymbiosis, coevolution with viruses, and cryptic sex.</title>
        <authorList>
            <person name="Blanc G."/>
            <person name="Duncan G."/>
            <person name="Agarkova I."/>
            <person name="Borodovsky M."/>
            <person name="Gurnon J."/>
            <person name="Kuo A."/>
            <person name="Lindquist E."/>
            <person name="Lucas S."/>
            <person name="Pangilinan J."/>
            <person name="Polle J."/>
            <person name="Salamov A."/>
            <person name="Terry A."/>
            <person name="Yamada T."/>
            <person name="Dunigan D.D."/>
            <person name="Grigoriev I.V."/>
            <person name="Claverie J.M."/>
            <person name="Van Etten J.L."/>
        </authorList>
    </citation>
    <scope>NUCLEOTIDE SEQUENCE [LARGE SCALE GENOMIC DNA]</scope>
    <source>
        <strain evidence="2 3">NC64A</strain>
    </source>
</reference>
<feature type="region of interest" description="Disordered" evidence="1">
    <location>
        <begin position="756"/>
        <end position="781"/>
    </location>
</feature>
<protein>
    <submittedName>
        <fullName evidence="2">Uncharacterized protein</fullName>
    </submittedName>
</protein>
<feature type="region of interest" description="Disordered" evidence="1">
    <location>
        <begin position="836"/>
        <end position="867"/>
    </location>
</feature>
<feature type="compositionally biased region" description="Low complexity" evidence="1">
    <location>
        <begin position="94"/>
        <end position="105"/>
    </location>
</feature>
<dbReference type="InterPro" id="IPR052609">
    <property type="entry name" value="Ribosome_Biogenesis_Reg"/>
</dbReference>
<feature type="region of interest" description="Disordered" evidence="1">
    <location>
        <begin position="301"/>
        <end position="320"/>
    </location>
</feature>
<feature type="compositionally biased region" description="Low complexity" evidence="1">
    <location>
        <begin position="1492"/>
        <end position="1501"/>
    </location>
</feature>
<dbReference type="PANTHER" id="PTHR15682:SF2">
    <property type="entry name" value="UNHEALTHY RIBOSOME BIOGENESIS PROTEIN 2 HOMOLOG"/>
    <property type="match status" value="1"/>
</dbReference>
<feature type="region of interest" description="Disordered" evidence="1">
    <location>
        <begin position="74"/>
        <end position="105"/>
    </location>
</feature>
<dbReference type="OrthoDB" id="516140at2759"/>